<sequence length="74" mass="8607">MTSKNRITVHLFHTTDRGAIIRTVKNIILFNTPYQEIPSTIDKIVMEFYSTYDFHEIKTITSIKDEIYVNGGLI</sequence>
<reference evidence="1" key="1">
    <citation type="journal article" date="2015" name="Nature">
        <title>Complex archaea that bridge the gap between prokaryotes and eukaryotes.</title>
        <authorList>
            <person name="Spang A."/>
            <person name="Saw J.H."/>
            <person name="Jorgensen S.L."/>
            <person name="Zaremba-Niedzwiedzka K."/>
            <person name="Martijn J."/>
            <person name="Lind A.E."/>
            <person name="van Eijk R."/>
            <person name="Schleper C."/>
            <person name="Guy L."/>
            <person name="Ettema T.J."/>
        </authorList>
    </citation>
    <scope>NUCLEOTIDE SEQUENCE</scope>
</reference>
<dbReference type="EMBL" id="LAZR01000158">
    <property type="protein sequence ID" value="KKN85503.1"/>
    <property type="molecule type" value="Genomic_DNA"/>
</dbReference>
<accession>A0A0F9X238</accession>
<gene>
    <name evidence="1" type="ORF">LCGC14_0278260</name>
</gene>
<proteinExistence type="predicted"/>
<protein>
    <submittedName>
        <fullName evidence="1">Uncharacterized protein</fullName>
    </submittedName>
</protein>
<dbReference type="AlphaFoldDB" id="A0A0F9X238"/>
<evidence type="ECO:0000313" key="1">
    <source>
        <dbReference type="EMBL" id="KKN85503.1"/>
    </source>
</evidence>
<comment type="caution">
    <text evidence="1">The sequence shown here is derived from an EMBL/GenBank/DDBJ whole genome shotgun (WGS) entry which is preliminary data.</text>
</comment>
<name>A0A0F9X238_9ZZZZ</name>
<organism evidence="1">
    <name type="scientific">marine sediment metagenome</name>
    <dbReference type="NCBI Taxonomy" id="412755"/>
    <lineage>
        <taxon>unclassified sequences</taxon>
        <taxon>metagenomes</taxon>
        <taxon>ecological metagenomes</taxon>
    </lineage>
</organism>